<dbReference type="GO" id="GO:0005525">
    <property type="term" value="F:GTP binding"/>
    <property type="evidence" value="ECO:0007669"/>
    <property type="project" value="UniProtKB-KW"/>
</dbReference>
<protein>
    <submittedName>
        <fullName evidence="6">Rho GTPase</fullName>
    </submittedName>
</protein>
<evidence type="ECO:0000256" key="2">
    <source>
        <dbReference type="ARBA" id="ARBA00022741"/>
    </source>
</evidence>
<dbReference type="FunFam" id="3.40.50.300:FF:000088">
    <property type="entry name" value="Ras-related C3 botulinum toxin substrate 1"/>
    <property type="match status" value="1"/>
</dbReference>
<keyword evidence="1" id="KW-0488">Methylation</keyword>
<gene>
    <name evidence="6" type="ORF">DB88DRAFT_494629</name>
</gene>
<evidence type="ECO:0000313" key="6">
    <source>
        <dbReference type="EMBL" id="KAK1923319.1"/>
    </source>
</evidence>
<accession>A0AAD9CYW6</accession>
<dbReference type="PROSITE" id="PS51421">
    <property type="entry name" value="RAS"/>
    <property type="match status" value="1"/>
</dbReference>
<keyword evidence="7" id="KW-1185">Reference proteome</keyword>
<dbReference type="AlphaFoldDB" id="A0AAD9CYW6"/>
<evidence type="ECO:0000256" key="1">
    <source>
        <dbReference type="ARBA" id="ARBA00022481"/>
    </source>
</evidence>
<comment type="caution">
    <text evidence="6">The sequence shown here is derived from an EMBL/GenBank/DDBJ whole genome shotgun (WGS) entry which is preliminary data.</text>
</comment>
<reference evidence="6" key="1">
    <citation type="submission" date="2023-02" db="EMBL/GenBank/DDBJ databases">
        <title>Identification and recombinant expression of a fungal hydrolase from Papiliotrema laurentii that hydrolyzes apple cutin and clears colloidal polyester polyurethane.</title>
        <authorList>
            <consortium name="DOE Joint Genome Institute"/>
            <person name="Roman V.A."/>
            <person name="Bojanowski C."/>
            <person name="Crable B.R."/>
            <person name="Wagner D.N."/>
            <person name="Hung C.S."/>
            <person name="Nadeau L.J."/>
            <person name="Schratz L."/>
            <person name="Haridas S."/>
            <person name="Pangilinan J."/>
            <person name="Lipzen A."/>
            <person name="Na H."/>
            <person name="Yan M."/>
            <person name="Ng V."/>
            <person name="Grigoriev I.V."/>
            <person name="Spatafora J.W."/>
            <person name="Barlow D."/>
            <person name="Biffinger J."/>
            <person name="Kelley-Loughnane N."/>
            <person name="Varaljay V.A."/>
            <person name="Crookes-Goodson W.J."/>
        </authorList>
    </citation>
    <scope>NUCLEOTIDE SEQUENCE</scope>
    <source>
        <strain evidence="6">5307AH</strain>
    </source>
</reference>
<dbReference type="PROSITE" id="PS51420">
    <property type="entry name" value="RHO"/>
    <property type="match status" value="1"/>
</dbReference>
<proteinExistence type="predicted"/>
<organism evidence="6 7">
    <name type="scientific">Papiliotrema laurentii</name>
    <name type="common">Cryptococcus laurentii</name>
    <dbReference type="NCBI Taxonomy" id="5418"/>
    <lineage>
        <taxon>Eukaryota</taxon>
        <taxon>Fungi</taxon>
        <taxon>Dikarya</taxon>
        <taxon>Basidiomycota</taxon>
        <taxon>Agaricomycotina</taxon>
        <taxon>Tremellomycetes</taxon>
        <taxon>Tremellales</taxon>
        <taxon>Rhynchogastremaceae</taxon>
        <taxon>Papiliotrema</taxon>
    </lineage>
</organism>
<evidence type="ECO:0000256" key="4">
    <source>
        <dbReference type="ARBA" id="ARBA00023288"/>
    </source>
</evidence>
<sequence>MATHQPIQSIKCVVVGDGAVGKTCLLISYTTNAFPGEYVPTVFDNYSASVLVDGRPVSLGLWDTAGQEDYDRLRPLSYPQTDVFLVCFSVVSPPSFENIKTWVPEVMHHAPNTPIILVGTKLDLREDPVTLQRLKERRFAPVTYAMGAACARDIGAVRYLEASSKTQKGLKTVFDEAIRAVLAPGDRATGAGKKKTKKSCVIL</sequence>
<dbReference type="Pfam" id="PF00071">
    <property type="entry name" value="Ras"/>
    <property type="match status" value="1"/>
</dbReference>
<evidence type="ECO:0000313" key="7">
    <source>
        <dbReference type="Proteomes" id="UP001182556"/>
    </source>
</evidence>
<dbReference type="SMART" id="SM00173">
    <property type="entry name" value="RAS"/>
    <property type="match status" value="1"/>
</dbReference>
<dbReference type="EMBL" id="JAODAN010000007">
    <property type="protein sequence ID" value="KAK1923319.1"/>
    <property type="molecule type" value="Genomic_DNA"/>
</dbReference>
<dbReference type="GO" id="GO:0007264">
    <property type="term" value="P:small GTPase-mediated signal transduction"/>
    <property type="evidence" value="ECO:0007669"/>
    <property type="project" value="InterPro"/>
</dbReference>
<dbReference type="SUPFAM" id="SSF52540">
    <property type="entry name" value="P-loop containing nucleoside triphosphate hydrolases"/>
    <property type="match status" value="1"/>
</dbReference>
<dbReference type="InterPro" id="IPR005225">
    <property type="entry name" value="Small_GTP-bd"/>
</dbReference>
<keyword evidence="5" id="KW-0636">Prenylation</keyword>
<keyword evidence="2" id="KW-0547">Nucleotide-binding</keyword>
<name>A0AAD9CYW6_PAPLA</name>
<dbReference type="Proteomes" id="UP001182556">
    <property type="component" value="Unassembled WGS sequence"/>
</dbReference>
<dbReference type="SMART" id="SM00174">
    <property type="entry name" value="RHO"/>
    <property type="match status" value="1"/>
</dbReference>
<dbReference type="GO" id="GO:0003924">
    <property type="term" value="F:GTPase activity"/>
    <property type="evidence" value="ECO:0007669"/>
    <property type="project" value="InterPro"/>
</dbReference>
<dbReference type="NCBIfam" id="TIGR00231">
    <property type="entry name" value="small_GTP"/>
    <property type="match status" value="1"/>
</dbReference>
<dbReference type="PROSITE" id="PS51419">
    <property type="entry name" value="RAB"/>
    <property type="match status" value="1"/>
</dbReference>
<dbReference type="InterPro" id="IPR001806">
    <property type="entry name" value="Small_GTPase"/>
</dbReference>
<dbReference type="InterPro" id="IPR027417">
    <property type="entry name" value="P-loop_NTPase"/>
</dbReference>
<evidence type="ECO:0000256" key="5">
    <source>
        <dbReference type="ARBA" id="ARBA00023289"/>
    </source>
</evidence>
<keyword evidence="4" id="KW-0449">Lipoprotein</keyword>
<evidence type="ECO:0000256" key="3">
    <source>
        <dbReference type="ARBA" id="ARBA00023134"/>
    </source>
</evidence>
<dbReference type="InterPro" id="IPR003578">
    <property type="entry name" value="Small_GTPase_Rho"/>
</dbReference>
<dbReference type="PANTHER" id="PTHR24072">
    <property type="entry name" value="RHO FAMILY GTPASE"/>
    <property type="match status" value="1"/>
</dbReference>
<keyword evidence="3" id="KW-0342">GTP-binding</keyword>
<dbReference type="SMART" id="SM00175">
    <property type="entry name" value="RAB"/>
    <property type="match status" value="1"/>
</dbReference>
<dbReference type="PRINTS" id="PR00449">
    <property type="entry name" value="RASTRNSFRMNG"/>
</dbReference>
<dbReference type="SMART" id="SM00176">
    <property type="entry name" value="RAN"/>
    <property type="match status" value="1"/>
</dbReference>
<dbReference type="Gene3D" id="3.40.50.300">
    <property type="entry name" value="P-loop containing nucleotide triphosphate hydrolases"/>
    <property type="match status" value="1"/>
</dbReference>